<dbReference type="Pfam" id="PF02183">
    <property type="entry name" value="HALZ"/>
    <property type="match status" value="1"/>
</dbReference>
<dbReference type="InterPro" id="IPR011068">
    <property type="entry name" value="NuclTrfase_I-like_C"/>
</dbReference>
<proteinExistence type="inferred from homology"/>
<name>A0AAQ3MRM3_VIGMU</name>
<evidence type="ECO:0000313" key="7">
    <source>
        <dbReference type="EMBL" id="WVY95745.1"/>
    </source>
</evidence>
<evidence type="ECO:0000256" key="2">
    <source>
        <dbReference type="ARBA" id="ARBA00022679"/>
    </source>
</evidence>
<keyword evidence="4" id="KW-0067">ATP-binding</keyword>
<dbReference type="Pfam" id="PF03763">
    <property type="entry name" value="Remorin_C"/>
    <property type="match status" value="1"/>
</dbReference>
<dbReference type="GO" id="GO:0006355">
    <property type="term" value="P:regulation of DNA-templated transcription"/>
    <property type="evidence" value="ECO:0007669"/>
    <property type="project" value="InterPro"/>
</dbReference>
<dbReference type="GO" id="GO:0016779">
    <property type="term" value="F:nucleotidyltransferase activity"/>
    <property type="evidence" value="ECO:0007669"/>
    <property type="project" value="InterPro"/>
</dbReference>
<evidence type="ECO:0000256" key="3">
    <source>
        <dbReference type="ARBA" id="ARBA00022741"/>
    </source>
</evidence>
<dbReference type="InterPro" id="IPR005516">
    <property type="entry name" value="Remorin_C"/>
</dbReference>
<accession>A0AAQ3MRM3</accession>
<dbReference type="AlphaFoldDB" id="A0AAQ3MRM3"/>
<organism evidence="7 8">
    <name type="scientific">Vigna mungo</name>
    <name type="common">Black gram</name>
    <name type="synonym">Phaseolus mungo</name>
    <dbReference type="NCBI Taxonomy" id="3915"/>
    <lineage>
        <taxon>Eukaryota</taxon>
        <taxon>Viridiplantae</taxon>
        <taxon>Streptophyta</taxon>
        <taxon>Embryophyta</taxon>
        <taxon>Tracheophyta</taxon>
        <taxon>Spermatophyta</taxon>
        <taxon>Magnoliopsida</taxon>
        <taxon>eudicotyledons</taxon>
        <taxon>Gunneridae</taxon>
        <taxon>Pentapetalae</taxon>
        <taxon>rosids</taxon>
        <taxon>fabids</taxon>
        <taxon>Fabales</taxon>
        <taxon>Fabaceae</taxon>
        <taxon>Papilionoideae</taxon>
        <taxon>50 kb inversion clade</taxon>
        <taxon>NPAAA clade</taxon>
        <taxon>indigoferoid/millettioid clade</taxon>
        <taxon>Phaseoleae</taxon>
        <taxon>Vigna</taxon>
    </lineage>
</organism>
<feature type="domain" description="Leucine zipper homeobox-associated" evidence="6">
    <location>
        <begin position="2"/>
        <end position="44"/>
    </location>
</feature>
<evidence type="ECO:0000256" key="1">
    <source>
        <dbReference type="ARBA" id="ARBA00005711"/>
    </source>
</evidence>
<dbReference type="GO" id="GO:0005524">
    <property type="term" value="F:ATP binding"/>
    <property type="evidence" value="ECO:0007669"/>
    <property type="project" value="UniProtKB-KW"/>
</dbReference>
<dbReference type="SUPFAM" id="SSF55003">
    <property type="entry name" value="PAP/Archaeal CCA-adding enzyme, C-terminal domain"/>
    <property type="match status" value="1"/>
</dbReference>
<keyword evidence="2" id="KW-0808">Transferase</keyword>
<sequence>MKEIEVECEFLKRSCENLTDENGRLQKEVQELSVEGGPCCIEYPLKTHVTIHREAEEKRAFIEAKKGEDFLKVEEIFAKYRATGTDILKPHFLWDNVFEPFPYKERYSRFLKICLSSPNHYALVEWVDWVKSRFRGLLLHGEFMKIIKNGYEGSPGRIEMFILLASQLPN</sequence>
<evidence type="ECO:0000256" key="4">
    <source>
        <dbReference type="ARBA" id="ARBA00022840"/>
    </source>
</evidence>
<keyword evidence="5" id="KW-0175">Coiled coil</keyword>
<dbReference type="GO" id="GO:0003723">
    <property type="term" value="F:RNA binding"/>
    <property type="evidence" value="ECO:0007669"/>
    <property type="project" value="InterPro"/>
</dbReference>
<dbReference type="EMBL" id="CP144692">
    <property type="protein sequence ID" value="WVY95745.1"/>
    <property type="molecule type" value="Genomic_DNA"/>
</dbReference>
<dbReference type="GO" id="GO:0043565">
    <property type="term" value="F:sequence-specific DNA binding"/>
    <property type="evidence" value="ECO:0007669"/>
    <property type="project" value="InterPro"/>
</dbReference>
<dbReference type="PANTHER" id="PTHR31775">
    <property type="entry name" value="OS02G0117200 PROTEIN"/>
    <property type="match status" value="1"/>
</dbReference>
<keyword evidence="8" id="KW-1185">Reference proteome</keyword>
<gene>
    <name evidence="7" type="ORF">V8G54_027896</name>
</gene>
<dbReference type="InterPro" id="IPR003106">
    <property type="entry name" value="Leu_zip_homeo"/>
</dbReference>
<dbReference type="GO" id="GO:0031123">
    <property type="term" value="P:RNA 3'-end processing"/>
    <property type="evidence" value="ECO:0007669"/>
    <property type="project" value="InterPro"/>
</dbReference>
<evidence type="ECO:0000256" key="5">
    <source>
        <dbReference type="SAM" id="Coils"/>
    </source>
</evidence>
<feature type="coiled-coil region" evidence="5">
    <location>
        <begin position="1"/>
        <end position="35"/>
    </location>
</feature>
<dbReference type="PANTHER" id="PTHR31775:SF5">
    <property type="entry name" value="REMORIN 1.4"/>
    <property type="match status" value="1"/>
</dbReference>
<dbReference type="SMART" id="SM00340">
    <property type="entry name" value="HALZ"/>
    <property type="match status" value="1"/>
</dbReference>
<evidence type="ECO:0000313" key="8">
    <source>
        <dbReference type="Proteomes" id="UP001374535"/>
    </source>
</evidence>
<comment type="similarity">
    <text evidence="1">Belongs to the remorin family.</text>
</comment>
<reference evidence="7 8" key="1">
    <citation type="journal article" date="2023" name="Life. Sci Alliance">
        <title>Evolutionary insights into 3D genome organization and epigenetic landscape of Vigna mungo.</title>
        <authorList>
            <person name="Junaid A."/>
            <person name="Singh B."/>
            <person name="Bhatia S."/>
        </authorList>
    </citation>
    <scope>NUCLEOTIDE SEQUENCE [LARGE SCALE GENOMIC DNA]</scope>
    <source>
        <strain evidence="7">Urdbean</strain>
    </source>
</reference>
<keyword evidence="3" id="KW-0547">Nucleotide-binding</keyword>
<dbReference type="Proteomes" id="UP001374535">
    <property type="component" value="Chromosome 9"/>
</dbReference>
<protein>
    <recommendedName>
        <fullName evidence="6">Leucine zipper homeobox-associated domain-containing protein</fullName>
    </recommendedName>
</protein>
<evidence type="ECO:0000259" key="6">
    <source>
        <dbReference type="SMART" id="SM00340"/>
    </source>
</evidence>